<keyword evidence="3 8" id="KW-0347">Helicase</keyword>
<comment type="catalytic activity">
    <reaction evidence="7 9">
        <text>ATP + H2O = ADP + phosphate + H(+)</text>
        <dbReference type="Rhea" id="RHEA:13065"/>
        <dbReference type="ChEBI" id="CHEBI:15377"/>
        <dbReference type="ChEBI" id="CHEBI:15378"/>
        <dbReference type="ChEBI" id="CHEBI:30616"/>
        <dbReference type="ChEBI" id="CHEBI:43474"/>
        <dbReference type="ChEBI" id="CHEBI:456216"/>
        <dbReference type="EC" id="3.6.4.13"/>
    </reaction>
</comment>
<evidence type="ECO:0000256" key="4">
    <source>
        <dbReference type="ARBA" id="ARBA00022840"/>
    </source>
</evidence>
<dbReference type="PANTHER" id="PTHR24031">
    <property type="entry name" value="RNA HELICASE"/>
    <property type="match status" value="1"/>
</dbReference>
<feature type="region of interest" description="Disordered" evidence="10">
    <location>
        <begin position="537"/>
        <end position="558"/>
    </location>
</feature>
<dbReference type="GO" id="GO:0003723">
    <property type="term" value="F:RNA binding"/>
    <property type="evidence" value="ECO:0007669"/>
    <property type="project" value="UniProtKB-UniRule"/>
</dbReference>
<evidence type="ECO:0000256" key="9">
    <source>
        <dbReference type="RuleBase" id="RU365068"/>
    </source>
</evidence>
<evidence type="ECO:0000256" key="7">
    <source>
        <dbReference type="ARBA" id="ARBA00047984"/>
    </source>
</evidence>
<dbReference type="EMBL" id="GGFK01008988">
    <property type="protein sequence ID" value="MBW42309.1"/>
    <property type="molecule type" value="Transcribed_RNA"/>
</dbReference>
<comment type="similarity">
    <text evidence="6">Belongs to the DEAD box helicase family. DDX55/SPB4 subfamily.</text>
</comment>
<dbReference type="Gene3D" id="3.40.50.300">
    <property type="entry name" value="P-loop containing nucleotide triphosphate hydrolases"/>
    <property type="match status" value="2"/>
</dbReference>
<dbReference type="CDD" id="cd17960">
    <property type="entry name" value="DEADc_DDX55"/>
    <property type="match status" value="1"/>
</dbReference>
<keyword evidence="1 8" id="KW-0547">Nucleotide-binding</keyword>
<dbReference type="InterPro" id="IPR025313">
    <property type="entry name" value="SPB4-like_CTE"/>
</dbReference>
<evidence type="ECO:0000313" key="13">
    <source>
        <dbReference type="EMBL" id="MBW42309.1"/>
    </source>
</evidence>
<dbReference type="GO" id="GO:0003724">
    <property type="term" value="F:RNA helicase activity"/>
    <property type="evidence" value="ECO:0007669"/>
    <property type="project" value="UniProtKB-EC"/>
</dbReference>
<dbReference type="FunFam" id="3.40.50.300:FF:000877">
    <property type="entry name" value="RNA helicase"/>
    <property type="match status" value="1"/>
</dbReference>
<dbReference type="InterPro" id="IPR000629">
    <property type="entry name" value="RNA-helicase_DEAD-box_CS"/>
</dbReference>
<proteinExistence type="inferred from homology"/>
<name>A0A2M4ANF2_9DIPT</name>
<dbReference type="InterPro" id="IPR001650">
    <property type="entry name" value="Helicase_C-like"/>
</dbReference>
<dbReference type="SMART" id="SM00487">
    <property type="entry name" value="DEXDc"/>
    <property type="match status" value="1"/>
</dbReference>
<dbReference type="InterPro" id="IPR014001">
    <property type="entry name" value="Helicase_ATP-bd"/>
</dbReference>
<evidence type="ECO:0000259" key="12">
    <source>
        <dbReference type="PROSITE" id="PS51194"/>
    </source>
</evidence>
<dbReference type="Pfam" id="PF13959">
    <property type="entry name" value="CTE_SPB4"/>
    <property type="match status" value="1"/>
</dbReference>
<comment type="function">
    <text evidence="9">RNA helicase.</text>
</comment>
<dbReference type="InterPro" id="IPR011545">
    <property type="entry name" value="DEAD/DEAH_box_helicase_dom"/>
</dbReference>
<keyword evidence="2 8" id="KW-0378">Hydrolase</keyword>
<feature type="domain" description="Helicase ATP-binding" evidence="11">
    <location>
        <begin position="39"/>
        <end position="225"/>
    </location>
</feature>
<dbReference type="EC" id="3.6.4.13" evidence="9"/>
<protein>
    <recommendedName>
        <fullName evidence="9">ATP-dependent RNA helicase</fullName>
        <ecNumber evidence="9">3.6.4.13</ecNumber>
    </recommendedName>
</protein>
<dbReference type="PROSITE" id="PS00039">
    <property type="entry name" value="DEAD_ATP_HELICASE"/>
    <property type="match status" value="1"/>
</dbReference>
<feature type="compositionally biased region" description="Basic residues" evidence="10">
    <location>
        <begin position="537"/>
        <end position="549"/>
    </location>
</feature>
<dbReference type="SMART" id="SM00490">
    <property type="entry name" value="HELICc"/>
    <property type="match status" value="1"/>
</dbReference>
<reference evidence="13" key="1">
    <citation type="submission" date="2018-01" db="EMBL/GenBank/DDBJ databases">
        <title>An insight into the sialome of Amazonian anophelines.</title>
        <authorList>
            <person name="Ribeiro J.M."/>
            <person name="Scarpassa V."/>
            <person name="Calvo E."/>
        </authorList>
    </citation>
    <scope>NUCLEOTIDE SEQUENCE</scope>
    <source>
        <tissue evidence="13">Salivary glands</tissue>
    </source>
</reference>
<dbReference type="PROSITE" id="PS51194">
    <property type="entry name" value="HELICASE_CTER"/>
    <property type="match status" value="1"/>
</dbReference>
<comment type="domain">
    <text evidence="9">The Q motif is unique to and characteristic of the DEAD box family of RNA helicases and controls ATP binding and hydrolysis.</text>
</comment>
<accession>A0A2M4ANF2</accession>
<feature type="domain" description="Helicase C-terminal" evidence="12">
    <location>
        <begin position="251"/>
        <end position="399"/>
    </location>
</feature>
<dbReference type="FunFam" id="3.40.50.300:FF:001022">
    <property type="entry name" value="RNA helicase"/>
    <property type="match status" value="1"/>
</dbReference>
<dbReference type="Pfam" id="PF00271">
    <property type="entry name" value="Helicase_C"/>
    <property type="match status" value="1"/>
</dbReference>
<evidence type="ECO:0000256" key="1">
    <source>
        <dbReference type="ARBA" id="ARBA00022741"/>
    </source>
</evidence>
<evidence type="ECO:0000259" key="11">
    <source>
        <dbReference type="PROSITE" id="PS51192"/>
    </source>
</evidence>
<sequence>MAPPASKWGALSTPLSQPVLEVIEGLGFAKMTPVQAATIPLLLSYKDVAAEAVTGSGKTLAFVVPLLELLLKRQKTGAWKKHEIGAIIVSPTRELATQIDEVLSEFLEHEALSSFRKKLLIGGNSVEDDVISILKDGSHILIATPGRLQDLFERKGDLNLATKVKSLELLVLDEADRLLDLGFEATINTILAYLPRQRRTGLFSATQTKEVKDLMRAGLRNPVLVSVREKASTSTPKKLQNFYVIVEPQHKLAALFEFIRSREIKKAMLFFPTCACVEYWSIALSALVKPMAVLALHGKMKSQRFKILKKFREADSALLLCTDVLARGIDIPEVDWVLQWDPPSNAAAFVHRVGRTARQGSDGNALIMLLPSEDAYVEFLTRNQNVSLKQLKLQTDESVVDSTLATLHRLQREDRATFDKANRAFVSHVQAYSKHECNLILRVKDLDLGKVATSYGLLQLPRMPEMKPHFAESFKGPDSAVDVWTLRYKDKQKQASFEGKMKLYNETGEWKGKKKLIRKKSIPWELATKAREERKEIRKKRKEQKQKRKAAVEAGVAAPAVKRKRNKFTQEELDELANDIRMLKKLKKKKITEKECDDEMGLDEDAFSDASDS</sequence>
<dbReference type="AlphaFoldDB" id="A0A2M4ANF2"/>
<dbReference type="GO" id="GO:0016887">
    <property type="term" value="F:ATP hydrolysis activity"/>
    <property type="evidence" value="ECO:0007669"/>
    <property type="project" value="RHEA"/>
</dbReference>
<dbReference type="InterPro" id="IPR027417">
    <property type="entry name" value="P-loop_NTPase"/>
</dbReference>
<dbReference type="CDD" id="cd18787">
    <property type="entry name" value="SF2_C_DEAD"/>
    <property type="match status" value="1"/>
</dbReference>
<evidence type="ECO:0000256" key="8">
    <source>
        <dbReference type="RuleBase" id="RU000492"/>
    </source>
</evidence>
<dbReference type="SMART" id="SM01178">
    <property type="entry name" value="DUF4217"/>
    <property type="match status" value="1"/>
</dbReference>
<evidence type="ECO:0000256" key="3">
    <source>
        <dbReference type="ARBA" id="ARBA00022806"/>
    </source>
</evidence>
<dbReference type="SUPFAM" id="SSF52540">
    <property type="entry name" value="P-loop containing nucleoside triphosphate hydrolases"/>
    <property type="match status" value="1"/>
</dbReference>
<dbReference type="Pfam" id="PF00270">
    <property type="entry name" value="DEAD"/>
    <property type="match status" value="1"/>
</dbReference>
<dbReference type="PROSITE" id="PS51192">
    <property type="entry name" value="HELICASE_ATP_BIND_1"/>
    <property type="match status" value="1"/>
</dbReference>
<evidence type="ECO:0000256" key="6">
    <source>
        <dbReference type="ARBA" id="ARBA00038002"/>
    </source>
</evidence>
<keyword evidence="4 8" id="KW-0067">ATP-binding</keyword>
<evidence type="ECO:0000256" key="5">
    <source>
        <dbReference type="ARBA" id="ARBA00022884"/>
    </source>
</evidence>
<organism evidence="13">
    <name type="scientific">Anopheles triannulatus</name>
    <dbReference type="NCBI Taxonomy" id="58253"/>
    <lineage>
        <taxon>Eukaryota</taxon>
        <taxon>Metazoa</taxon>
        <taxon>Ecdysozoa</taxon>
        <taxon>Arthropoda</taxon>
        <taxon>Hexapoda</taxon>
        <taxon>Insecta</taxon>
        <taxon>Pterygota</taxon>
        <taxon>Neoptera</taxon>
        <taxon>Endopterygota</taxon>
        <taxon>Diptera</taxon>
        <taxon>Nematocera</taxon>
        <taxon>Culicoidea</taxon>
        <taxon>Culicidae</taxon>
        <taxon>Anophelinae</taxon>
        <taxon>Anopheles</taxon>
    </lineage>
</organism>
<dbReference type="GO" id="GO:0005524">
    <property type="term" value="F:ATP binding"/>
    <property type="evidence" value="ECO:0007669"/>
    <property type="project" value="UniProtKB-UniRule"/>
</dbReference>
<evidence type="ECO:0000256" key="2">
    <source>
        <dbReference type="ARBA" id="ARBA00022801"/>
    </source>
</evidence>
<evidence type="ECO:0000256" key="10">
    <source>
        <dbReference type="SAM" id="MobiDB-lite"/>
    </source>
</evidence>
<keyword evidence="5 9" id="KW-0694">RNA-binding</keyword>